<evidence type="ECO:0000256" key="2">
    <source>
        <dbReference type="ARBA" id="ARBA00034078"/>
    </source>
</evidence>
<gene>
    <name evidence="4" type="ORF">BpJC7_19080</name>
</gene>
<keyword evidence="1" id="KW-0238">DNA-binding</keyword>
<dbReference type="GO" id="GO:0005829">
    <property type="term" value="C:cytosol"/>
    <property type="evidence" value="ECO:0007669"/>
    <property type="project" value="TreeGrafter"/>
</dbReference>
<dbReference type="PROSITE" id="PS51197">
    <property type="entry name" value="HTH_RRF2_2"/>
    <property type="match status" value="1"/>
</dbReference>
<dbReference type="GO" id="GO:0003700">
    <property type="term" value="F:DNA-binding transcription factor activity"/>
    <property type="evidence" value="ECO:0007669"/>
    <property type="project" value="TreeGrafter"/>
</dbReference>
<protein>
    <recommendedName>
        <fullName evidence="3">HTH-type transcriptional regulator NsrR</fullName>
    </recommendedName>
</protein>
<dbReference type="EMBL" id="BKZQ01000023">
    <property type="protein sequence ID" value="GER70605.1"/>
    <property type="molecule type" value="Genomic_DNA"/>
</dbReference>
<dbReference type="Proteomes" id="UP000391919">
    <property type="component" value="Unassembled WGS sequence"/>
</dbReference>
<evidence type="ECO:0000256" key="1">
    <source>
        <dbReference type="ARBA" id="ARBA00023125"/>
    </source>
</evidence>
<dbReference type="PANTHER" id="PTHR33221">
    <property type="entry name" value="WINGED HELIX-TURN-HELIX TRANSCRIPTIONAL REGULATOR, RRF2 FAMILY"/>
    <property type="match status" value="1"/>
</dbReference>
<dbReference type="SUPFAM" id="SSF46785">
    <property type="entry name" value="Winged helix' DNA-binding domain"/>
    <property type="match status" value="1"/>
</dbReference>
<dbReference type="NCBIfam" id="TIGR00738">
    <property type="entry name" value="rrf2_super"/>
    <property type="match status" value="1"/>
</dbReference>
<dbReference type="Gene3D" id="1.10.10.10">
    <property type="entry name" value="Winged helix-like DNA-binding domain superfamily/Winged helix DNA-binding domain"/>
    <property type="match status" value="1"/>
</dbReference>
<comment type="cofactor">
    <cofactor evidence="2">
        <name>[2Fe-2S] cluster</name>
        <dbReference type="ChEBI" id="CHEBI:190135"/>
    </cofactor>
</comment>
<accession>A0A5J4JIT5</accession>
<evidence type="ECO:0000313" key="5">
    <source>
        <dbReference type="Proteomes" id="UP000391919"/>
    </source>
</evidence>
<dbReference type="GO" id="GO:0003677">
    <property type="term" value="F:DNA binding"/>
    <property type="evidence" value="ECO:0007669"/>
    <property type="project" value="UniProtKB-KW"/>
</dbReference>
<organism evidence="4 5">
    <name type="scientific">Weizmannia acidilactici</name>
    <dbReference type="NCBI Taxonomy" id="2607726"/>
    <lineage>
        <taxon>Bacteria</taxon>
        <taxon>Bacillati</taxon>
        <taxon>Bacillota</taxon>
        <taxon>Bacilli</taxon>
        <taxon>Bacillales</taxon>
        <taxon>Bacillaceae</taxon>
        <taxon>Heyndrickxia</taxon>
    </lineage>
</organism>
<dbReference type="InterPro" id="IPR000944">
    <property type="entry name" value="Tscrpt_reg_Rrf2"/>
</dbReference>
<evidence type="ECO:0000313" key="4">
    <source>
        <dbReference type="EMBL" id="GER70605.1"/>
    </source>
</evidence>
<dbReference type="InterPro" id="IPR036388">
    <property type="entry name" value="WH-like_DNA-bd_sf"/>
</dbReference>
<keyword evidence="5" id="KW-1185">Reference proteome</keyword>
<dbReference type="Pfam" id="PF02082">
    <property type="entry name" value="Rrf2"/>
    <property type="match status" value="1"/>
</dbReference>
<dbReference type="InterPro" id="IPR036390">
    <property type="entry name" value="WH_DNA-bd_sf"/>
</dbReference>
<name>A0A5J4JIT5_9BACI</name>
<dbReference type="AlphaFoldDB" id="A0A5J4JIT5"/>
<comment type="caution">
    <text evidence="4">The sequence shown here is derived from an EMBL/GenBank/DDBJ whole genome shotgun (WGS) entry which is preliminary data.</text>
</comment>
<reference evidence="4 5" key="1">
    <citation type="submission" date="2019-09" db="EMBL/GenBank/DDBJ databases">
        <title>Draft genome sequence of Bacillus sp. JC-7.</title>
        <authorList>
            <person name="Tanaka N."/>
            <person name="Shiwa Y."/>
            <person name="Fujita N."/>
            <person name="Tanasupawat S."/>
        </authorList>
    </citation>
    <scope>NUCLEOTIDE SEQUENCE [LARGE SCALE GENOMIC DNA]</scope>
    <source>
        <strain evidence="4 5">JC-7</strain>
    </source>
</reference>
<sequence>MRLTNYSDYALRELISLASMEDGKLASIKEIADDYGISKNHLMKITYELSKIGGIKTVRGRGGGICLAKPPRKINIGKSSATRKTTLNWWNAWKAGHVSLPLSAD</sequence>
<evidence type="ECO:0000256" key="3">
    <source>
        <dbReference type="ARBA" id="ARBA00040173"/>
    </source>
</evidence>
<dbReference type="PANTHER" id="PTHR33221:SF4">
    <property type="entry name" value="HTH-TYPE TRANSCRIPTIONAL REPRESSOR NSRR"/>
    <property type="match status" value="1"/>
</dbReference>
<proteinExistence type="predicted"/>